<dbReference type="Pfam" id="PF00239">
    <property type="entry name" value="Resolvase"/>
    <property type="match status" value="1"/>
</dbReference>
<protein>
    <submittedName>
        <fullName evidence="4">Recombinase family protein</fullName>
    </submittedName>
</protein>
<reference evidence="5" key="1">
    <citation type="journal article" date="2019" name="Int. J. Syst. Evol. Microbiol.">
        <title>The Global Catalogue of Microorganisms (GCM) 10K type strain sequencing project: providing services to taxonomists for standard genome sequencing and annotation.</title>
        <authorList>
            <consortium name="The Broad Institute Genomics Platform"/>
            <consortium name="The Broad Institute Genome Sequencing Center for Infectious Disease"/>
            <person name="Wu L."/>
            <person name="Ma J."/>
        </authorList>
    </citation>
    <scope>NUCLEOTIDE SEQUENCE [LARGE SCALE GENOMIC DNA]</scope>
    <source>
        <strain evidence="5">IBRC-M 10490</strain>
    </source>
</reference>
<dbReference type="InterPro" id="IPR038109">
    <property type="entry name" value="DNA_bind_recomb_sf"/>
</dbReference>
<dbReference type="SMART" id="SM00857">
    <property type="entry name" value="Resolvase"/>
    <property type="match status" value="1"/>
</dbReference>
<dbReference type="PROSITE" id="PS51736">
    <property type="entry name" value="RECOMBINASES_3"/>
    <property type="match status" value="1"/>
</dbReference>
<dbReference type="Pfam" id="PF07508">
    <property type="entry name" value="Recombinase"/>
    <property type="match status" value="1"/>
</dbReference>
<keyword evidence="5" id="KW-1185">Reference proteome</keyword>
<evidence type="ECO:0000313" key="4">
    <source>
        <dbReference type="EMBL" id="MFC4375730.1"/>
    </source>
</evidence>
<accession>A0ABV8VLR5</accession>
<dbReference type="EMBL" id="JBHSDL010000014">
    <property type="protein sequence ID" value="MFC4375730.1"/>
    <property type="molecule type" value="Genomic_DNA"/>
</dbReference>
<dbReference type="Gene3D" id="3.40.50.1390">
    <property type="entry name" value="Resolvase, N-terminal catalytic domain"/>
    <property type="match status" value="1"/>
</dbReference>
<dbReference type="Gene3D" id="3.90.1750.20">
    <property type="entry name" value="Putative Large Serine Recombinase, Chain B, Domain 2"/>
    <property type="match status" value="1"/>
</dbReference>
<dbReference type="CDD" id="cd00338">
    <property type="entry name" value="Ser_Recombinase"/>
    <property type="match status" value="1"/>
</dbReference>
<dbReference type="Proteomes" id="UP001595844">
    <property type="component" value="Unassembled WGS sequence"/>
</dbReference>
<evidence type="ECO:0000313" key="5">
    <source>
        <dbReference type="Proteomes" id="UP001595844"/>
    </source>
</evidence>
<feature type="domain" description="Recombinase" evidence="3">
    <location>
        <begin position="168"/>
        <end position="271"/>
    </location>
</feature>
<evidence type="ECO:0000259" key="3">
    <source>
        <dbReference type="PROSITE" id="PS51737"/>
    </source>
</evidence>
<dbReference type="PROSITE" id="PS51737">
    <property type="entry name" value="RECOMBINASE_DNA_BIND"/>
    <property type="match status" value="1"/>
</dbReference>
<gene>
    <name evidence="4" type="ORF">ACFO5K_16640</name>
</gene>
<dbReference type="SUPFAM" id="SSF53041">
    <property type="entry name" value="Resolvase-like"/>
    <property type="match status" value="1"/>
</dbReference>
<dbReference type="PANTHER" id="PTHR30461:SF23">
    <property type="entry name" value="DNA RECOMBINASE-RELATED"/>
    <property type="match status" value="1"/>
</dbReference>
<comment type="caution">
    <text evidence="4">The sequence shown here is derived from an EMBL/GenBank/DDBJ whole genome shotgun (WGS) entry which is preliminary data.</text>
</comment>
<name>A0ABV8VLR5_9NOCA</name>
<sequence length="489" mass="54518">MRPNNRDTADSTTLDIYARVSRLGDERQRSTTGQVEDCEARVADHGGQVGQVHIDSGRSAWNPRVRRREWERLMERLEAGTTGGVVVFDMARFSRRPIEGERLILAAERGLTVLDSEGEYDLTTANGRKSFRDQLTAAAYESDRLSSRVKRGKRLKASRGESNHSHRPFGFEIDGITPHPTEGPVLREMATRLLAGEKYRPIAVDLNNRGITTSFGAKWSPEKVKRVMSNPRNAGYVVHDGEIVAKMLGTPMISEAEWDQLTARFNSHGRGRPTSEVYVCSATVACGRCGHGLTGRPQYDRTPYDDGSTRRRYWCQKRLTGSGCNKVSVDMRQLDTAIGALVVSILSDPAHSDAVAKAATAAQEARRPVAEKLAECEELAEELSNRLGRGDITLARYDKATEPLDRRIAGLRQKLAELEAAPEFDGPADTRAHAESVQEWTQRWEDADTTEKRVMIKRALRGRRVRVMPATKRGPKFDRSRIVIDPIAA</sequence>
<organism evidence="4 5">
    <name type="scientific">Nocardia halotolerans</name>
    <dbReference type="NCBI Taxonomy" id="1755878"/>
    <lineage>
        <taxon>Bacteria</taxon>
        <taxon>Bacillati</taxon>
        <taxon>Actinomycetota</taxon>
        <taxon>Actinomycetes</taxon>
        <taxon>Mycobacteriales</taxon>
        <taxon>Nocardiaceae</taxon>
        <taxon>Nocardia</taxon>
    </lineage>
</organism>
<dbReference type="PANTHER" id="PTHR30461">
    <property type="entry name" value="DNA-INVERTASE FROM LAMBDOID PROPHAGE"/>
    <property type="match status" value="1"/>
</dbReference>
<dbReference type="InterPro" id="IPR011109">
    <property type="entry name" value="DNA_bind_recombinase_dom"/>
</dbReference>
<dbReference type="InterPro" id="IPR036162">
    <property type="entry name" value="Resolvase-like_N_sf"/>
</dbReference>
<proteinExistence type="predicted"/>
<feature type="domain" description="Resolvase/invertase-type recombinase catalytic" evidence="2">
    <location>
        <begin position="13"/>
        <end position="160"/>
    </location>
</feature>
<evidence type="ECO:0000259" key="2">
    <source>
        <dbReference type="PROSITE" id="PS51736"/>
    </source>
</evidence>
<dbReference type="InterPro" id="IPR006119">
    <property type="entry name" value="Resolv_N"/>
</dbReference>
<evidence type="ECO:0000256" key="1">
    <source>
        <dbReference type="SAM" id="MobiDB-lite"/>
    </source>
</evidence>
<dbReference type="InterPro" id="IPR050639">
    <property type="entry name" value="SSR_resolvase"/>
</dbReference>
<feature type="region of interest" description="Disordered" evidence="1">
    <location>
        <begin position="150"/>
        <end position="176"/>
    </location>
</feature>
<dbReference type="RefSeq" id="WP_378562907.1">
    <property type="nucleotide sequence ID" value="NZ_JBHSDL010000014.1"/>
</dbReference>